<dbReference type="SMART" id="SM00382">
    <property type="entry name" value="AAA"/>
    <property type="match status" value="1"/>
</dbReference>
<comment type="caution">
    <text evidence="10">The sequence shown here is derived from an EMBL/GenBank/DDBJ whole genome shotgun (WGS) entry which is preliminary data.</text>
</comment>
<comment type="subcellular location">
    <subcellularLocation>
        <location evidence="1">Cell membrane</location>
        <topology evidence="1">Multi-pass membrane protein</topology>
    </subcellularLocation>
</comment>
<feature type="domain" description="ABC transporter" evidence="8">
    <location>
        <begin position="313"/>
        <end position="563"/>
    </location>
</feature>
<keyword evidence="11" id="KW-1185">Reference proteome</keyword>
<dbReference type="InterPro" id="IPR003439">
    <property type="entry name" value="ABC_transporter-like_ATP-bd"/>
</dbReference>
<dbReference type="PROSITE" id="PS00211">
    <property type="entry name" value="ABC_TRANSPORTER_1"/>
    <property type="match status" value="1"/>
</dbReference>
<feature type="transmembrane region" description="Helical" evidence="7">
    <location>
        <begin position="218"/>
        <end position="240"/>
    </location>
</feature>
<keyword evidence="3" id="KW-0547">Nucleotide-binding</keyword>
<dbReference type="SUPFAM" id="SSF90123">
    <property type="entry name" value="ABC transporter transmembrane region"/>
    <property type="match status" value="1"/>
</dbReference>
<feature type="transmembrane region" description="Helical" evidence="7">
    <location>
        <begin position="30"/>
        <end position="50"/>
    </location>
</feature>
<dbReference type="InterPro" id="IPR003593">
    <property type="entry name" value="AAA+_ATPase"/>
</dbReference>
<evidence type="ECO:0000256" key="5">
    <source>
        <dbReference type="ARBA" id="ARBA00022989"/>
    </source>
</evidence>
<dbReference type="Proteomes" id="UP001501585">
    <property type="component" value="Unassembled WGS sequence"/>
</dbReference>
<reference evidence="10 11" key="1">
    <citation type="journal article" date="2019" name="Int. J. Syst. Evol. Microbiol.">
        <title>The Global Catalogue of Microorganisms (GCM) 10K type strain sequencing project: providing services to taxonomists for standard genome sequencing and annotation.</title>
        <authorList>
            <consortium name="The Broad Institute Genomics Platform"/>
            <consortium name="The Broad Institute Genome Sequencing Center for Infectious Disease"/>
            <person name="Wu L."/>
            <person name="Ma J."/>
        </authorList>
    </citation>
    <scope>NUCLEOTIDE SEQUENCE [LARGE SCALE GENOMIC DNA]</scope>
    <source>
        <strain evidence="10 11">JCM 15313</strain>
    </source>
</reference>
<dbReference type="PROSITE" id="PS50893">
    <property type="entry name" value="ABC_TRANSPORTER_2"/>
    <property type="match status" value="1"/>
</dbReference>
<dbReference type="PANTHER" id="PTHR43394">
    <property type="entry name" value="ATP-DEPENDENT PERMEASE MDL1, MITOCHONDRIAL"/>
    <property type="match status" value="1"/>
</dbReference>
<sequence>MASGGIPVATAWLMKLVIDQVVAGTSYRTLVSCALGLAAVGIATALLPQITQYVTGELDRRTGVATQERLFITVGRFVGLARFEDPRFLDRLRLAQPFSGMNPNDVVNGVLGMVRAALTMTGLLGALFVLAPPMALLVLASGIPILVAERALSRRRARMVWEVGPIERREFFYNELLSDVTAAKEVRLFGLGTFLRRRMLAERHAANAAKRKMDRRDLVVQAGLGVLSALVAGIGLVWAVGEARAGTLTAGDIAVFVAAVTGVQSAVRSISGELGHTHQALSLFGHYVAVNTSGPDLPVAAVPRPLPDLSRGITLRNVWFRYSANHPWVLRGITLHIPHGKALALVGLNGAGKSTLIKLLCRFYDPDDGAILWDGVDLRDVDPVELRRRISAVFQDFMVYDMTAAENIALGDLDALDDHERLRNAAQETGIDTTIGKLPNGYATLLSRRFFMETEKEEPVDGVVLSGGQWQRLALARGLLRGQRDLMILDEPSAGLDAEAEHEIHTMLRRHRAGRTSLLVSHRLGVLRDADRIVVLSNGRVMEEGDHAGLMTKDGEYARLFNLQADGYRSPVAKLGEGEVSGRT</sequence>
<dbReference type="InterPro" id="IPR017871">
    <property type="entry name" value="ABC_transporter-like_CS"/>
</dbReference>
<feature type="domain" description="ABC transmembrane type-1" evidence="9">
    <location>
        <begin position="1"/>
        <end position="279"/>
    </location>
</feature>
<evidence type="ECO:0000256" key="1">
    <source>
        <dbReference type="ARBA" id="ARBA00004651"/>
    </source>
</evidence>
<dbReference type="Gene3D" id="3.40.50.300">
    <property type="entry name" value="P-loop containing nucleotide triphosphate hydrolases"/>
    <property type="match status" value="1"/>
</dbReference>
<evidence type="ECO:0000313" key="10">
    <source>
        <dbReference type="EMBL" id="GAA1989827.1"/>
    </source>
</evidence>
<accession>A0ABN2SNW9</accession>
<dbReference type="Pfam" id="PF00005">
    <property type="entry name" value="ABC_tran"/>
    <property type="match status" value="1"/>
</dbReference>
<evidence type="ECO:0000313" key="11">
    <source>
        <dbReference type="Proteomes" id="UP001501585"/>
    </source>
</evidence>
<keyword evidence="4 10" id="KW-0067">ATP-binding</keyword>
<name>A0ABN2SNW9_9ACTN</name>
<evidence type="ECO:0000256" key="3">
    <source>
        <dbReference type="ARBA" id="ARBA00022741"/>
    </source>
</evidence>
<dbReference type="Gene3D" id="1.20.1560.10">
    <property type="entry name" value="ABC transporter type 1, transmembrane domain"/>
    <property type="match status" value="1"/>
</dbReference>
<dbReference type="InterPro" id="IPR027417">
    <property type="entry name" value="P-loop_NTPase"/>
</dbReference>
<dbReference type="InterPro" id="IPR039421">
    <property type="entry name" value="Type_1_exporter"/>
</dbReference>
<dbReference type="PROSITE" id="PS50929">
    <property type="entry name" value="ABC_TM1F"/>
    <property type="match status" value="1"/>
</dbReference>
<protein>
    <submittedName>
        <fullName evidence="10">ABC transporter ATP-binding protein</fullName>
    </submittedName>
</protein>
<evidence type="ECO:0000256" key="6">
    <source>
        <dbReference type="ARBA" id="ARBA00023136"/>
    </source>
</evidence>
<keyword evidence="2 7" id="KW-0812">Transmembrane</keyword>
<evidence type="ECO:0000259" key="9">
    <source>
        <dbReference type="PROSITE" id="PS50929"/>
    </source>
</evidence>
<keyword evidence="5 7" id="KW-1133">Transmembrane helix</keyword>
<dbReference type="InterPro" id="IPR011527">
    <property type="entry name" value="ABC1_TM_dom"/>
</dbReference>
<dbReference type="InterPro" id="IPR036640">
    <property type="entry name" value="ABC1_TM_sf"/>
</dbReference>
<dbReference type="GO" id="GO:0005524">
    <property type="term" value="F:ATP binding"/>
    <property type="evidence" value="ECO:0007669"/>
    <property type="project" value="UniProtKB-KW"/>
</dbReference>
<organism evidence="10 11">
    <name type="scientific">Nocardiopsis rhodophaea</name>
    <dbReference type="NCBI Taxonomy" id="280238"/>
    <lineage>
        <taxon>Bacteria</taxon>
        <taxon>Bacillati</taxon>
        <taxon>Actinomycetota</taxon>
        <taxon>Actinomycetes</taxon>
        <taxon>Streptosporangiales</taxon>
        <taxon>Nocardiopsidaceae</taxon>
        <taxon>Nocardiopsis</taxon>
    </lineage>
</organism>
<evidence type="ECO:0000256" key="7">
    <source>
        <dbReference type="SAM" id="Phobius"/>
    </source>
</evidence>
<proteinExistence type="predicted"/>
<evidence type="ECO:0000256" key="4">
    <source>
        <dbReference type="ARBA" id="ARBA00022840"/>
    </source>
</evidence>
<gene>
    <name evidence="10" type="ORF">GCM10009799_14520</name>
</gene>
<dbReference type="SUPFAM" id="SSF52540">
    <property type="entry name" value="P-loop containing nucleoside triphosphate hydrolases"/>
    <property type="match status" value="1"/>
</dbReference>
<evidence type="ECO:0000259" key="8">
    <source>
        <dbReference type="PROSITE" id="PS50893"/>
    </source>
</evidence>
<keyword evidence="6 7" id="KW-0472">Membrane</keyword>
<feature type="transmembrane region" description="Helical" evidence="7">
    <location>
        <begin position="123"/>
        <end position="148"/>
    </location>
</feature>
<dbReference type="EMBL" id="BAAAPC010000005">
    <property type="protein sequence ID" value="GAA1989827.1"/>
    <property type="molecule type" value="Genomic_DNA"/>
</dbReference>
<dbReference type="PANTHER" id="PTHR43394:SF1">
    <property type="entry name" value="ATP-BINDING CASSETTE SUB-FAMILY B MEMBER 10, MITOCHONDRIAL"/>
    <property type="match status" value="1"/>
</dbReference>
<evidence type="ECO:0000256" key="2">
    <source>
        <dbReference type="ARBA" id="ARBA00022692"/>
    </source>
</evidence>